<dbReference type="STRING" id="646529.Desaci_3823"/>
<dbReference type="InterPro" id="IPR012823">
    <property type="entry name" value="Flagell_FliJ"/>
</dbReference>
<comment type="subcellular location">
    <subcellularLocation>
        <location evidence="1">Cell membrane</location>
        <topology evidence="1">Peripheral membrane protein</topology>
        <orientation evidence="1">Cytoplasmic side</orientation>
    </subcellularLocation>
</comment>
<dbReference type="GO" id="GO:0009288">
    <property type="term" value="C:bacterial-type flagellum"/>
    <property type="evidence" value="ECO:0007669"/>
    <property type="project" value="InterPro"/>
</dbReference>
<evidence type="ECO:0000256" key="3">
    <source>
        <dbReference type="ARBA" id="ARBA00020392"/>
    </source>
</evidence>
<gene>
    <name evidence="11" type="ordered locus">Desaci_3823</name>
</gene>
<keyword evidence="9" id="KW-0472">Membrane</keyword>
<dbReference type="GO" id="GO:0015031">
    <property type="term" value="P:protein transport"/>
    <property type="evidence" value="ECO:0007669"/>
    <property type="project" value="UniProtKB-KW"/>
</dbReference>
<dbReference type="EMBL" id="CP003639">
    <property type="protein sequence ID" value="AFM42704.1"/>
    <property type="molecule type" value="Genomic_DNA"/>
</dbReference>
<evidence type="ECO:0000256" key="10">
    <source>
        <dbReference type="ARBA" id="ARBA00023225"/>
    </source>
</evidence>
<dbReference type="KEGG" id="dai:Desaci_3823"/>
<keyword evidence="11" id="KW-0282">Flagellum</keyword>
<dbReference type="InterPro" id="IPR053716">
    <property type="entry name" value="Flag_assembly_chemotaxis_eff"/>
</dbReference>
<proteinExistence type="inferred from homology"/>
<keyword evidence="10" id="KW-1006">Bacterial flagellum protein export</keyword>
<keyword evidence="11" id="KW-0969">Cilium</keyword>
<dbReference type="GO" id="GO:0005886">
    <property type="term" value="C:plasma membrane"/>
    <property type="evidence" value="ECO:0007669"/>
    <property type="project" value="UniProtKB-SubCell"/>
</dbReference>
<organism evidence="11 12">
    <name type="scientific">Desulfosporosinus acidiphilus (strain DSM 22704 / JCM 16185 / SJ4)</name>
    <dbReference type="NCBI Taxonomy" id="646529"/>
    <lineage>
        <taxon>Bacteria</taxon>
        <taxon>Bacillati</taxon>
        <taxon>Bacillota</taxon>
        <taxon>Clostridia</taxon>
        <taxon>Eubacteriales</taxon>
        <taxon>Desulfitobacteriaceae</taxon>
        <taxon>Desulfosporosinus</taxon>
    </lineage>
</organism>
<reference evidence="11 12" key="1">
    <citation type="journal article" date="2012" name="J. Bacteriol.">
        <title>Complete genome sequences of Desulfosporosinus orientis DSM765T, Desulfosporosinus youngiae DSM17734T, Desulfosporosinus meridiei DSM13257T, and Desulfosporosinus acidiphilus DSM22704T.</title>
        <authorList>
            <person name="Pester M."/>
            <person name="Brambilla E."/>
            <person name="Alazard D."/>
            <person name="Rattei T."/>
            <person name="Weinmaier T."/>
            <person name="Han J."/>
            <person name="Lucas S."/>
            <person name="Lapidus A."/>
            <person name="Cheng J.F."/>
            <person name="Goodwin L."/>
            <person name="Pitluck S."/>
            <person name="Peters L."/>
            <person name="Ovchinnikova G."/>
            <person name="Teshima H."/>
            <person name="Detter J.C."/>
            <person name="Han C.S."/>
            <person name="Tapia R."/>
            <person name="Land M.L."/>
            <person name="Hauser L."/>
            <person name="Kyrpides N.C."/>
            <person name="Ivanova N.N."/>
            <person name="Pagani I."/>
            <person name="Huntmann M."/>
            <person name="Wei C.L."/>
            <person name="Davenport K.W."/>
            <person name="Daligault H."/>
            <person name="Chain P.S."/>
            <person name="Chen A."/>
            <person name="Mavromatis K."/>
            <person name="Markowitz V."/>
            <person name="Szeto E."/>
            <person name="Mikhailova N."/>
            <person name="Pati A."/>
            <person name="Wagner M."/>
            <person name="Woyke T."/>
            <person name="Ollivier B."/>
            <person name="Klenk H.P."/>
            <person name="Spring S."/>
            <person name="Loy A."/>
        </authorList>
    </citation>
    <scope>NUCLEOTIDE SEQUENCE [LARGE SCALE GENOMIC DNA]</scope>
    <source>
        <strain evidence="12">DSM 22704 / JCM 16185 / SJ4</strain>
    </source>
</reference>
<evidence type="ECO:0000256" key="1">
    <source>
        <dbReference type="ARBA" id="ARBA00004413"/>
    </source>
</evidence>
<evidence type="ECO:0000256" key="6">
    <source>
        <dbReference type="ARBA" id="ARBA00022500"/>
    </source>
</evidence>
<evidence type="ECO:0000313" key="12">
    <source>
        <dbReference type="Proteomes" id="UP000002892"/>
    </source>
</evidence>
<keyword evidence="4" id="KW-0813">Transport</keyword>
<accession>I4DA80</accession>
<evidence type="ECO:0000256" key="9">
    <source>
        <dbReference type="ARBA" id="ARBA00023136"/>
    </source>
</evidence>
<name>I4DA80_DESAJ</name>
<dbReference type="RefSeq" id="WP_014828691.1">
    <property type="nucleotide sequence ID" value="NC_018068.1"/>
</dbReference>
<dbReference type="eggNOG" id="COG2882">
    <property type="taxonomic scope" value="Bacteria"/>
</dbReference>
<dbReference type="HOGENOM" id="CLU_146772_0_0_9"/>
<dbReference type="Proteomes" id="UP000002892">
    <property type="component" value="Chromosome"/>
</dbReference>
<keyword evidence="6" id="KW-0145">Chemotaxis</keyword>
<sequence>MARFRFRFDASQRLADQLLDVAKREFAQEMQRLQVCIEARVTQLGRFNDALEGQRNAGLHSPEKLAIWQTYVFEQRRRLKEREAEKSAQEVMMEKARCRLIEAHREAEKFRRLKEKQFKAFQIKELIKEQKVLDETGQILHWQQKKYSTKC</sequence>
<keyword evidence="7" id="KW-1005">Bacterial flagellum biogenesis</keyword>
<keyword evidence="11" id="KW-0966">Cell projection</keyword>
<evidence type="ECO:0000256" key="4">
    <source>
        <dbReference type="ARBA" id="ARBA00022448"/>
    </source>
</evidence>
<dbReference type="GO" id="GO:0006935">
    <property type="term" value="P:chemotaxis"/>
    <property type="evidence" value="ECO:0007669"/>
    <property type="project" value="UniProtKB-KW"/>
</dbReference>
<evidence type="ECO:0000256" key="8">
    <source>
        <dbReference type="ARBA" id="ARBA00022927"/>
    </source>
</evidence>
<evidence type="ECO:0000256" key="5">
    <source>
        <dbReference type="ARBA" id="ARBA00022475"/>
    </source>
</evidence>
<evidence type="ECO:0000256" key="7">
    <source>
        <dbReference type="ARBA" id="ARBA00022795"/>
    </source>
</evidence>
<dbReference type="Pfam" id="PF02050">
    <property type="entry name" value="FliJ"/>
    <property type="match status" value="1"/>
</dbReference>
<dbReference type="AlphaFoldDB" id="I4DA80"/>
<dbReference type="Gene3D" id="1.10.287.1700">
    <property type="match status" value="1"/>
</dbReference>
<protein>
    <recommendedName>
        <fullName evidence="3">Flagellar FliJ protein</fullName>
    </recommendedName>
</protein>
<dbReference type="GO" id="GO:0071973">
    <property type="term" value="P:bacterial-type flagellum-dependent cell motility"/>
    <property type="evidence" value="ECO:0007669"/>
    <property type="project" value="InterPro"/>
</dbReference>
<dbReference type="OrthoDB" id="1796966at2"/>
<comment type="similarity">
    <text evidence="2">Belongs to the FliJ family.</text>
</comment>
<dbReference type="GO" id="GO:0044781">
    <property type="term" value="P:bacterial-type flagellum organization"/>
    <property type="evidence" value="ECO:0007669"/>
    <property type="project" value="UniProtKB-KW"/>
</dbReference>
<keyword evidence="5" id="KW-1003">Cell membrane</keyword>
<keyword evidence="12" id="KW-1185">Reference proteome</keyword>
<evidence type="ECO:0000313" key="11">
    <source>
        <dbReference type="EMBL" id="AFM42704.1"/>
    </source>
</evidence>
<evidence type="ECO:0000256" key="2">
    <source>
        <dbReference type="ARBA" id="ARBA00010004"/>
    </source>
</evidence>
<keyword evidence="8" id="KW-0653">Protein transport</keyword>